<sequence length="109" mass="12016">MANRGGDEELKLVEIAHSRAGDKGNILSLSLIPYKEKDYERLCQNVTPAAVKDHLKDIVKGEVIRYELPNIKALNFVCYQSLLGGVTTSLAMDTHGKTLSSALLEMKID</sequence>
<feature type="domain" description="AtuA-like ferredoxin-fold" evidence="1">
    <location>
        <begin position="11"/>
        <end position="108"/>
    </location>
</feature>
<evidence type="ECO:0000313" key="2">
    <source>
        <dbReference type="EMBL" id="ASK63935.1"/>
    </source>
</evidence>
<dbReference type="PANTHER" id="PTHR47472:SF1">
    <property type="entry name" value="DUF1446-DOMAIN-CONTAINING PROTEIN"/>
    <property type="match status" value="1"/>
</dbReference>
<dbReference type="Pfam" id="PF23544">
    <property type="entry name" value="AtuA_ferredoxin"/>
    <property type="match status" value="1"/>
</dbReference>
<dbReference type="KEGG" id="vil:CFK37_18115"/>
<proteinExistence type="predicted"/>
<accession>A0A220U7C1</accession>
<dbReference type="EMBL" id="CP022315">
    <property type="protein sequence ID" value="ASK63935.1"/>
    <property type="molecule type" value="Genomic_DNA"/>
</dbReference>
<dbReference type="Proteomes" id="UP000198312">
    <property type="component" value="Chromosome"/>
</dbReference>
<dbReference type="OrthoDB" id="21390at2"/>
<reference evidence="2 3" key="1">
    <citation type="submission" date="2017-07" db="EMBL/GenBank/DDBJ databases">
        <title>Virgibacillus sp. LM2416.</title>
        <authorList>
            <person name="Tak E.J."/>
            <person name="Bae J.-W."/>
        </authorList>
    </citation>
    <scope>NUCLEOTIDE SEQUENCE [LARGE SCALE GENOMIC DNA]</scope>
    <source>
        <strain evidence="2 3">LM2416</strain>
    </source>
</reference>
<dbReference type="PANTHER" id="PTHR47472">
    <property type="entry name" value="PROPIONYL-COA CARBOXYLASE"/>
    <property type="match status" value="1"/>
</dbReference>
<dbReference type="InterPro" id="IPR056362">
    <property type="entry name" value="AtuA-like_ferredoxin_dom"/>
</dbReference>
<evidence type="ECO:0000259" key="1">
    <source>
        <dbReference type="Pfam" id="PF23544"/>
    </source>
</evidence>
<gene>
    <name evidence="2" type="ORF">CFK37_18115</name>
</gene>
<keyword evidence="3" id="KW-1185">Reference proteome</keyword>
<organism evidence="2 3">
    <name type="scientific">Virgibacillus phasianinus</name>
    <dbReference type="NCBI Taxonomy" id="2017483"/>
    <lineage>
        <taxon>Bacteria</taxon>
        <taxon>Bacillati</taxon>
        <taxon>Bacillota</taxon>
        <taxon>Bacilli</taxon>
        <taxon>Bacillales</taxon>
        <taxon>Bacillaceae</taxon>
        <taxon>Virgibacillus</taxon>
    </lineage>
</organism>
<protein>
    <recommendedName>
        <fullName evidence="1">AtuA-like ferredoxin-fold domain-containing protein</fullName>
    </recommendedName>
</protein>
<dbReference type="AlphaFoldDB" id="A0A220U7C1"/>
<evidence type="ECO:0000313" key="3">
    <source>
        <dbReference type="Proteomes" id="UP000198312"/>
    </source>
</evidence>
<dbReference type="RefSeq" id="WP_089063193.1">
    <property type="nucleotide sequence ID" value="NZ_CP022315.1"/>
</dbReference>
<name>A0A220U7C1_9BACI</name>